<keyword evidence="3" id="KW-1185">Reference proteome</keyword>
<sequence>MSEEKTRRSKLLAEARESLGQTLDPRNYKFLEMVADLEKEEKKKQKLVKRRQKLEQAAVPPPPAAAP</sequence>
<dbReference type="EMBL" id="JASDAP010000027">
    <property type="protein sequence ID" value="KAK1877000.1"/>
    <property type="molecule type" value="Genomic_DNA"/>
</dbReference>
<proteinExistence type="predicted"/>
<feature type="region of interest" description="Disordered" evidence="1">
    <location>
        <begin position="41"/>
        <end position="67"/>
    </location>
</feature>
<dbReference type="Pfam" id="PF10147">
    <property type="entry name" value="CR6_interact"/>
    <property type="match status" value="1"/>
</dbReference>
<organism evidence="2 3">
    <name type="scientific">Dissostichus eleginoides</name>
    <name type="common">Patagonian toothfish</name>
    <name type="synonym">Dissostichus amissus</name>
    <dbReference type="NCBI Taxonomy" id="100907"/>
    <lineage>
        <taxon>Eukaryota</taxon>
        <taxon>Metazoa</taxon>
        <taxon>Chordata</taxon>
        <taxon>Craniata</taxon>
        <taxon>Vertebrata</taxon>
        <taxon>Euteleostomi</taxon>
        <taxon>Actinopterygii</taxon>
        <taxon>Neopterygii</taxon>
        <taxon>Teleostei</taxon>
        <taxon>Neoteleostei</taxon>
        <taxon>Acanthomorphata</taxon>
        <taxon>Eupercaria</taxon>
        <taxon>Perciformes</taxon>
        <taxon>Notothenioidei</taxon>
        <taxon>Nototheniidae</taxon>
        <taxon>Dissostichus</taxon>
    </lineage>
</organism>
<evidence type="ECO:0000313" key="3">
    <source>
        <dbReference type="Proteomes" id="UP001228049"/>
    </source>
</evidence>
<dbReference type="InterPro" id="IPR018472">
    <property type="entry name" value="Ribosomal_mL64"/>
</dbReference>
<dbReference type="GO" id="GO:0005634">
    <property type="term" value="C:nucleus"/>
    <property type="evidence" value="ECO:0007669"/>
    <property type="project" value="InterPro"/>
</dbReference>
<dbReference type="AlphaFoldDB" id="A0AAD9B492"/>
<comment type="caution">
    <text evidence="2">The sequence shown here is derived from an EMBL/GenBank/DDBJ whole genome shotgun (WGS) entry which is preliminary data.</text>
</comment>
<reference evidence="2" key="1">
    <citation type="submission" date="2023-04" db="EMBL/GenBank/DDBJ databases">
        <title>Chromosome-level genome of Chaenocephalus aceratus.</title>
        <authorList>
            <person name="Park H."/>
        </authorList>
    </citation>
    <scope>NUCLEOTIDE SEQUENCE</scope>
    <source>
        <strain evidence="2">DE</strain>
        <tissue evidence="2">Muscle</tissue>
    </source>
</reference>
<gene>
    <name evidence="2" type="ORF">KUDE01_002319</name>
</gene>
<dbReference type="GO" id="GO:0005739">
    <property type="term" value="C:mitochondrion"/>
    <property type="evidence" value="ECO:0007669"/>
    <property type="project" value="TreeGrafter"/>
</dbReference>
<accession>A0AAD9B492</accession>
<dbReference type="Proteomes" id="UP001228049">
    <property type="component" value="Unassembled WGS sequence"/>
</dbReference>
<evidence type="ECO:0000256" key="1">
    <source>
        <dbReference type="SAM" id="MobiDB-lite"/>
    </source>
</evidence>
<protein>
    <submittedName>
        <fullName evidence="2">Growth arrest and DNA damage-inducible proteins-interacting protein 1</fullName>
    </submittedName>
</protein>
<evidence type="ECO:0000313" key="2">
    <source>
        <dbReference type="EMBL" id="KAK1877000.1"/>
    </source>
</evidence>
<dbReference type="PANTHER" id="PTHR31761">
    <property type="entry name" value="GROWTH ARREST AND DNA DAMAGE-INDUCIBLE PROTEINS-INTERACTING PROTEIN 1 GADD45GIP1"/>
    <property type="match status" value="1"/>
</dbReference>
<dbReference type="PANTHER" id="PTHR31761:SF1">
    <property type="entry name" value="LARGE RIBOSOMAL SUBUNIT PROTEIN ML64"/>
    <property type="match status" value="1"/>
</dbReference>
<name>A0AAD9B492_DISEL</name>